<dbReference type="GO" id="GO:0007017">
    <property type="term" value="P:microtubule-based process"/>
    <property type="evidence" value="ECO:0007669"/>
    <property type="project" value="InterPro"/>
</dbReference>
<keyword evidence="4" id="KW-0378">Hydrolase</keyword>
<dbReference type="Pfam" id="PF00091">
    <property type="entry name" value="Tubulin"/>
    <property type="match status" value="1"/>
</dbReference>
<dbReference type="WBParaSite" id="jg22573">
    <property type="protein sequence ID" value="jg22573"/>
    <property type="gene ID" value="jg22573"/>
</dbReference>
<evidence type="ECO:0000256" key="1">
    <source>
        <dbReference type="ARBA" id="ARBA00009636"/>
    </source>
</evidence>
<feature type="domain" description="Tubulin/FtsZ GTPase" evidence="7">
    <location>
        <begin position="3"/>
        <end position="111"/>
    </location>
</feature>
<dbReference type="InterPro" id="IPR000217">
    <property type="entry name" value="Tubulin"/>
</dbReference>
<evidence type="ECO:0000256" key="5">
    <source>
        <dbReference type="ARBA" id="ARBA00023134"/>
    </source>
</evidence>
<dbReference type="PANTHER" id="PTHR11588">
    <property type="entry name" value="TUBULIN"/>
    <property type="match status" value="1"/>
</dbReference>
<evidence type="ECO:0000256" key="2">
    <source>
        <dbReference type="ARBA" id="ARBA00022701"/>
    </source>
</evidence>
<dbReference type="InterPro" id="IPR002452">
    <property type="entry name" value="Alpha_tubulin"/>
</dbReference>
<dbReference type="Proteomes" id="UP000887574">
    <property type="component" value="Unplaced"/>
</dbReference>
<evidence type="ECO:0000313" key="8">
    <source>
        <dbReference type="Proteomes" id="UP000887574"/>
    </source>
</evidence>
<keyword evidence="2" id="KW-0493">Microtubule</keyword>
<keyword evidence="3" id="KW-0547">Nucleotide-binding</keyword>
<evidence type="ECO:0000259" key="7">
    <source>
        <dbReference type="Pfam" id="PF00091"/>
    </source>
</evidence>
<comment type="similarity">
    <text evidence="1">Belongs to the tubulin family.</text>
</comment>
<keyword evidence="8" id="KW-1185">Reference proteome</keyword>
<dbReference type="AlphaFoldDB" id="A0A915DQH7"/>
<dbReference type="GO" id="GO:0005874">
    <property type="term" value="C:microtubule"/>
    <property type="evidence" value="ECO:0007669"/>
    <property type="project" value="UniProtKB-KW"/>
</dbReference>
<evidence type="ECO:0000256" key="6">
    <source>
        <dbReference type="ARBA" id="ARBA00049117"/>
    </source>
</evidence>
<dbReference type="InterPro" id="IPR036525">
    <property type="entry name" value="Tubulin/FtsZ_GTPase_sf"/>
</dbReference>
<organism evidence="8 9">
    <name type="scientific">Ditylenchus dipsaci</name>
    <dbReference type="NCBI Taxonomy" id="166011"/>
    <lineage>
        <taxon>Eukaryota</taxon>
        <taxon>Metazoa</taxon>
        <taxon>Ecdysozoa</taxon>
        <taxon>Nematoda</taxon>
        <taxon>Chromadorea</taxon>
        <taxon>Rhabditida</taxon>
        <taxon>Tylenchina</taxon>
        <taxon>Tylenchomorpha</taxon>
        <taxon>Sphaerularioidea</taxon>
        <taxon>Anguinidae</taxon>
        <taxon>Anguininae</taxon>
        <taxon>Ditylenchus</taxon>
    </lineage>
</organism>
<keyword evidence="5" id="KW-0342">GTP-binding</keyword>
<dbReference type="SUPFAM" id="SSF52490">
    <property type="entry name" value="Tubulin nucleotide-binding domain-like"/>
    <property type="match status" value="1"/>
</dbReference>
<dbReference type="GO" id="GO:0016787">
    <property type="term" value="F:hydrolase activity"/>
    <property type="evidence" value="ECO:0007669"/>
    <property type="project" value="UniProtKB-KW"/>
</dbReference>
<reference evidence="9" key="1">
    <citation type="submission" date="2022-11" db="UniProtKB">
        <authorList>
            <consortium name="WormBaseParasite"/>
        </authorList>
    </citation>
    <scope>IDENTIFICATION</scope>
</reference>
<dbReference type="GO" id="GO:0005525">
    <property type="term" value="F:GTP binding"/>
    <property type="evidence" value="ECO:0007669"/>
    <property type="project" value="UniProtKB-KW"/>
</dbReference>
<evidence type="ECO:0000256" key="3">
    <source>
        <dbReference type="ARBA" id="ARBA00022741"/>
    </source>
</evidence>
<dbReference type="PRINTS" id="PR01162">
    <property type="entry name" value="ALPHATUBULIN"/>
</dbReference>
<evidence type="ECO:0000313" key="9">
    <source>
        <dbReference type="WBParaSite" id="jg22573"/>
    </source>
</evidence>
<dbReference type="PRINTS" id="PR01161">
    <property type="entry name" value="TUBULIN"/>
</dbReference>
<dbReference type="InterPro" id="IPR003008">
    <property type="entry name" value="Tubulin_FtsZ_GTPase"/>
</dbReference>
<dbReference type="Gene3D" id="3.40.50.1440">
    <property type="entry name" value="Tubulin/FtsZ, GTPase domain"/>
    <property type="match status" value="1"/>
</dbReference>
<comment type="catalytic activity">
    <reaction evidence="6">
        <text>GTP + H2O = GDP + phosphate + H(+)</text>
        <dbReference type="Rhea" id="RHEA:19669"/>
        <dbReference type="ChEBI" id="CHEBI:15377"/>
        <dbReference type="ChEBI" id="CHEBI:15378"/>
        <dbReference type="ChEBI" id="CHEBI:37565"/>
        <dbReference type="ChEBI" id="CHEBI:43474"/>
        <dbReference type="ChEBI" id="CHEBI:58189"/>
    </reaction>
    <physiologicalReaction direction="left-to-right" evidence="6">
        <dbReference type="Rhea" id="RHEA:19670"/>
    </physiologicalReaction>
</comment>
<proteinExistence type="inferred from homology"/>
<accession>A0A915DQH7</accession>
<evidence type="ECO:0000256" key="4">
    <source>
        <dbReference type="ARBA" id="ARBA00022801"/>
    </source>
</evidence>
<name>A0A915DQH7_9BILA</name>
<dbReference type="GO" id="GO:0005200">
    <property type="term" value="F:structural constituent of cytoskeleton"/>
    <property type="evidence" value="ECO:0007669"/>
    <property type="project" value="InterPro"/>
</dbReference>
<sequence>MREVISIHIGQAGVQIGNACWELYCREHGIEMDGKIDPENKVKAGDSFSTFFSETGNGHYVPRAVMADLEPTVIDQIRHGPYKNLFHPEQLISGKEDAANNYARGHYTVARPSLSRCWIAFVVSQTTAVACKVFSSSIPLAVALAPDSLLC</sequence>
<protein>
    <submittedName>
        <fullName evidence="9">Tubulin/FtsZ GTPase domain-containing protein</fullName>
    </submittedName>
</protein>